<comment type="caution">
    <text evidence="2">The sequence shown here is derived from an EMBL/GenBank/DDBJ whole genome shotgun (WGS) entry which is preliminary data.</text>
</comment>
<reference evidence="2 3" key="1">
    <citation type="submission" date="2016-07" db="EMBL/GenBank/DDBJ databases">
        <title>Pervasive Adenine N6-methylation of Active Genes in Fungi.</title>
        <authorList>
            <consortium name="DOE Joint Genome Institute"/>
            <person name="Mondo S.J."/>
            <person name="Dannebaum R.O."/>
            <person name="Kuo R.C."/>
            <person name="Labutti K."/>
            <person name="Haridas S."/>
            <person name="Kuo A."/>
            <person name="Salamov A."/>
            <person name="Ahrendt S.R."/>
            <person name="Lipzen A."/>
            <person name="Sullivan W."/>
            <person name="Andreopoulos W.B."/>
            <person name="Clum A."/>
            <person name="Lindquist E."/>
            <person name="Daum C."/>
            <person name="Ramamoorthy G.K."/>
            <person name="Gryganskyi A."/>
            <person name="Culley D."/>
            <person name="Magnuson J.K."/>
            <person name="James T.Y."/>
            <person name="O'Malley M.A."/>
            <person name="Stajich J.E."/>
            <person name="Spatafora J.W."/>
            <person name="Visel A."/>
            <person name="Grigoriev I.V."/>
        </authorList>
    </citation>
    <scope>NUCLEOTIDE SEQUENCE [LARGE SCALE GENOMIC DNA]</scope>
    <source>
        <strain evidence="2 3">JEL800</strain>
    </source>
</reference>
<keyword evidence="3" id="KW-1185">Reference proteome</keyword>
<sequence length="59" mass="6996">MRSLYHRKEEETTLLFHLSSPSLQPFPLPVLFFTVFLYVIFCYNQNLVCQQVCLLEVLS</sequence>
<dbReference type="Proteomes" id="UP000193642">
    <property type="component" value="Unassembled WGS sequence"/>
</dbReference>
<dbReference type="AlphaFoldDB" id="A0A1Y2C9X1"/>
<keyword evidence="1" id="KW-0812">Transmembrane</keyword>
<dbReference type="EMBL" id="MCGO01000024">
    <property type="protein sequence ID" value="ORY43831.1"/>
    <property type="molecule type" value="Genomic_DNA"/>
</dbReference>
<gene>
    <name evidence="2" type="ORF">BCR33DRAFT_717465</name>
</gene>
<keyword evidence="1" id="KW-1133">Transmembrane helix</keyword>
<evidence type="ECO:0000313" key="3">
    <source>
        <dbReference type="Proteomes" id="UP000193642"/>
    </source>
</evidence>
<name>A0A1Y2C9X1_9FUNG</name>
<protein>
    <submittedName>
        <fullName evidence="2">Uncharacterized protein</fullName>
    </submittedName>
</protein>
<feature type="transmembrane region" description="Helical" evidence="1">
    <location>
        <begin position="26"/>
        <end position="43"/>
    </location>
</feature>
<proteinExistence type="predicted"/>
<accession>A0A1Y2C9X1</accession>
<evidence type="ECO:0000256" key="1">
    <source>
        <dbReference type="SAM" id="Phobius"/>
    </source>
</evidence>
<organism evidence="2 3">
    <name type="scientific">Rhizoclosmatium globosum</name>
    <dbReference type="NCBI Taxonomy" id="329046"/>
    <lineage>
        <taxon>Eukaryota</taxon>
        <taxon>Fungi</taxon>
        <taxon>Fungi incertae sedis</taxon>
        <taxon>Chytridiomycota</taxon>
        <taxon>Chytridiomycota incertae sedis</taxon>
        <taxon>Chytridiomycetes</taxon>
        <taxon>Chytridiales</taxon>
        <taxon>Chytriomycetaceae</taxon>
        <taxon>Rhizoclosmatium</taxon>
    </lineage>
</organism>
<keyword evidence="1" id="KW-0472">Membrane</keyword>
<evidence type="ECO:0000313" key="2">
    <source>
        <dbReference type="EMBL" id="ORY43831.1"/>
    </source>
</evidence>